<feature type="transmembrane region" description="Helical" evidence="8">
    <location>
        <begin position="137"/>
        <end position="155"/>
    </location>
</feature>
<evidence type="ECO:0000256" key="5">
    <source>
        <dbReference type="ARBA" id="ARBA00022692"/>
    </source>
</evidence>
<evidence type="ECO:0000259" key="9">
    <source>
        <dbReference type="PROSITE" id="PS50850"/>
    </source>
</evidence>
<name>A0A5C8K8I4_9BACT</name>
<comment type="function">
    <text evidence="1">Resistance to tetracycline by an active tetracycline efflux. This is an energy-dependent process that decreases the accumulation of the antibiotic in whole cells. This protein functions as a metal-tetracycline/H(+) antiporter.</text>
</comment>
<dbReference type="PRINTS" id="PR01035">
    <property type="entry name" value="TCRTETA"/>
</dbReference>
<evidence type="ECO:0000256" key="4">
    <source>
        <dbReference type="ARBA" id="ARBA00022448"/>
    </source>
</evidence>
<feature type="transmembrane region" description="Helical" evidence="8">
    <location>
        <begin position="345"/>
        <end position="367"/>
    </location>
</feature>
<keyword evidence="4" id="KW-0813">Transport</keyword>
<dbReference type="RefSeq" id="WP_147920793.1">
    <property type="nucleotide sequence ID" value="NZ_VRTY01000015.1"/>
</dbReference>
<dbReference type="Gene3D" id="1.20.1250.20">
    <property type="entry name" value="MFS general substrate transporter like domains"/>
    <property type="match status" value="1"/>
</dbReference>
<accession>A0A5C8K8I4</accession>
<feature type="transmembrane region" description="Helical" evidence="8">
    <location>
        <begin position="167"/>
        <end position="185"/>
    </location>
</feature>
<evidence type="ECO:0000313" key="11">
    <source>
        <dbReference type="Proteomes" id="UP000321926"/>
    </source>
</evidence>
<dbReference type="InterPro" id="IPR020846">
    <property type="entry name" value="MFS_dom"/>
</dbReference>
<dbReference type="SUPFAM" id="SSF103473">
    <property type="entry name" value="MFS general substrate transporter"/>
    <property type="match status" value="1"/>
</dbReference>
<feature type="transmembrane region" description="Helical" evidence="8">
    <location>
        <begin position="284"/>
        <end position="302"/>
    </location>
</feature>
<feature type="transmembrane region" description="Helical" evidence="8">
    <location>
        <begin position="48"/>
        <end position="66"/>
    </location>
</feature>
<dbReference type="InterPro" id="IPR011701">
    <property type="entry name" value="MFS"/>
</dbReference>
<dbReference type="Proteomes" id="UP000321926">
    <property type="component" value="Unassembled WGS sequence"/>
</dbReference>
<reference evidence="10 11" key="1">
    <citation type="submission" date="2019-08" db="EMBL/GenBank/DDBJ databases">
        <authorList>
            <person name="Shi S."/>
        </authorList>
    </citation>
    <scope>NUCLEOTIDE SEQUENCE [LARGE SCALE GENOMIC DNA]</scope>
    <source>
        <strain evidence="10 11">GY10130</strain>
    </source>
</reference>
<dbReference type="PANTHER" id="PTHR23504">
    <property type="entry name" value="MAJOR FACILITATOR SUPERFAMILY DOMAIN-CONTAINING PROTEIN 10"/>
    <property type="match status" value="1"/>
</dbReference>
<evidence type="ECO:0000256" key="2">
    <source>
        <dbReference type="ARBA" id="ARBA00004141"/>
    </source>
</evidence>
<dbReference type="InterPro" id="IPR005829">
    <property type="entry name" value="Sugar_transporter_CS"/>
</dbReference>
<keyword evidence="6 8" id="KW-1133">Transmembrane helix</keyword>
<dbReference type="PANTHER" id="PTHR23504:SF15">
    <property type="entry name" value="MAJOR FACILITATOR SUPERFAMILY (MFS) PROFILE DOMAIN-CONTAINING PROTEIN"/>
    <property type="match status" value="1"/>
</dbReference>
<keyword evidence="7 8" id="KW-0472">Membrane</keyword>
<dbReference type="InterPro" id="IPR036259">
    <property type="entry name" value="MFS_trans_sf"/>
</dbReference>
<dbReference type="OrthoDB" id="9793283at2"/>
<dbReference type="GO" id="GO:0022857">
    <property type="term" value="F:transmembrane transporter activity"/>
    <property type="evidence" value="ECO:0007669"/>
    <property type="project" value="InterPro"/>
</dbReference>
<dbReference type="PROSITE" id="PS50850">
    <property type="entry name" value="MFS"/>
    <property type="match status" value="1"/>
</dbReference>
<evidence type="ECO:0000256" key="1">
    <source>
        <dbReference type="ARBA" id="ARBA00003279"/>
    </source>
</evidence>
<evidence type="ECO:0000256" key="8">
    <source>
        <dbReference type="SAM" id="Phobius"/>
    </source>
</evidence>
<protein>
    <submittedName>
        <fullName evidence="10">TCR/Tet family MFS transporter</fullName>
    </submittedName>
</protein>
<evidence type="ECO:0000256" key="6">
    <source>
        <dbReference type="ARBA" id="ARBA00022989"/>
    </source>
</evidence>
<comment type="caution">
    <text evidence="10">The sequence shown here is derived from an EMBL/GenBank/DDBJ whole genome shotgun (WGS) entry which is preliminary data.</text>
</comment>
<evidence type="ECO:0000256" key="7">
    <source>
        <dbReference type="ARBA" id="ARBA00023136"/>
    </source>
</evidence>
<feature type="transmembrane region" description="Helical" evidence="8">
    <location>
        <begin position="379"/>
        <end position="399"/>
    </location>
</feature>
<dbReference type="AlphaFoldDB" id="A0A5C8K8I4"/>
<comment type="similarity">
    <text evidence="3">Belongs to the major facilitator superfamily. TCR/Tet family.</text>
</comment>
<feature type="transmembrane region" description="Helical" evidence="8">
    <location>
        <begin position="216"/>
        <end position="241"/>
    </location>
</feature>
<sequence>MVFMPKAAQSFVLATLFLDVLCLGMVLPVLPGLLSQITGCTLSEASVYGGWLMFAFSLTQFLLAPTMGKLSDRFGRRAILLLSLAGIGTDYLFMSFTSGIGWLFIGRLLAGTTNTTFYMATAYTADITSMADRAKRFGLLGAAFGLGITVGPVLGGELSQVGLRVPFYAALGITLLNLVYTAFVVPESLPVHKRSAFSWSRANPLGTWLHLRKYPLVVGLCCSLCCTYIAVHVFHNVWAYFTALKFNWAENHIGYSFGLLGLLIAFVQGWLTGFVAPKLGLKKTAYIGVGLYSLGYLLLALATDSWMLFAFLLPYAMGGISEPAIQSILSSEVPETEQGELQGGIASLASATALIGAPMMSYLFAFFTSGSAPVYLPEAPFLAAIALTLTSLFILLRVLHRHSLKSDKERTHVAATI</sequence>
<comment type="subcellular location">
    <subcellularLocation>
        <location evidence="2">Membrane</location>
        <topology evidence="2">Multi-pass membrane protein</topology>
    </subcellularLocation>
</comment>
<feature type="domain" description="Major facilitator superfamily (MFS) profile" evidence="9">
    <location>
        <begin position="8"/>
        <end position="403"/>
    </location>
</feature>
<dbReference type="CDD" id="cd17388">
    <property type="entry name" value="MFS_TetA"/>
    <property type="match status" value="1"/>
</dbReference>
<dbReference type="Pfam" id="PF07690">
    <property type="entry name" value="MFS_1"/>
    <property type="match status" value="1"/>
</dbReference>
<evidence type="ECO:0000313" key="10">
    <source>
        <dbReference type="EMBL" id="TXK49836.1"/>
    </source>
</evidence>
<keyword evidence="11" id="KW-1185">Reference proteome</keyword>
<feature type="transmembrane region" description="Helical" evidence="8">
    <location>
        <begin position="253"/>
        <end position="272"/>
    </location>
</feature>
<gene>
    <name evidence="10" type="ORF">FVR03_05815</name>
</gene>
<dbReference type="GO" id="GO:0016020">
    <property type="term" value="C:membrane"/>
    <property type="evidence" value="ECO:0007669"/>
    <property type="project" value="UniProtKB-SubCell"/>
</dbReference>
<dbReference type="EMBL" id="VRTY01000015">
    <property type="protein sequence ID" value="TXK49836.1"/>
    <property type="molecule type" value="Genomic_DNA"/>
</dbReference>
<dbReference type="PROSITE" id="PS00216">
    <property type="entry name" value="SUGAR_TRANSPORT_1"/>
    <property type="match status" value="1"/>
</dbReference>
<evidence type="ECO:0000256" key="3">
    <source>
        <dbReference type="ARBA" id="ARBA00007520"/>
    </source>
</evidence>
<proteinExistence type="inferred from homology"/>
<keyword evidence="5 8" id="KW-0812">Transmembrane</keyword>
<dbReference type="InterPro" id="IPR001958">
    <property type="entry name" value="Tet-R_TetA/multi-R_MdtG-like"/>
</dbReference>
<organism evidence="10 11">
    <name type="scientific">Pontibacter qinzhouensis</name>
    <dbReference type="NCBI Taxonomy" id="2603253"/>
    <lineage>
        <taxon>Bacteria</taxon>
        <taxon>Pseudomonadati</taxon>
        <taxon>Bacteroidota</taxon>
        <taxon>Cytophagia</taxon>
        <taxon>Cytophagales</taxon>
        <taxon>Hymenobacteraceae</taxon>
        <taxon>Pontibacter</taxon>
    </lineage>
</organism>